<dbReference type="InterPro" id="IPR058533">
    <property type="entry name" value="Cation_efflux_TM"/>
</dbReference>
<keyword evidence="7 9" id="KW-1133">Transmembrane helix</keyword>
<dbReference type="OrthoDB" id="9806522at2"/>
<dbReference type="Pfam" id="PF01545">
    <property type="entry name" value="Cation_efflux"/>
    <property type="match status" value="1"/>
</dbReference>
<dbReference type="InterPro" id="IPR027470">
    <property type="entry name" value="Cation_efflux_CTD"/>
</dbReference>
<evidence type="ECO:0000256" key="9">
    <source>
        <dbReference type="SAM" id="Phobius"/>
    </source>
</evidence>
<dbReference type="PANTHER" id="PTHR43840">
    <property type="entry name" value="MITOCHONDRIAL METAL TRANSPORTER 1-RELATED"/>
    <property type="match status" value="1"/>
</dbReference>
<comment type="similarity">
    <text evidence="2">Belongs to the cation diffusion facilitator (CDF) transporter (TC 2.A.4) family. FieF subfamily.</text>
</comment>
<dbReference type="GO" id="GO:0016020">
    <property type="term" value="C:membrane"/>
    <property type="evidence" value="ECO:0007669"/>
    <property type="project" value="UniProtKB-SubCell"/>
</dbReference>
<gene>
    <name evidence="12" type="ORF">BOW51_11235</name>
</gene>
<feature type="transmembrane region" description="Helical" evidence="9">
    <location>
        <begin position="87"/>
        <end position="105"/>
    </location>
</feature>
<keyword evidence="13" id="KW-1185">Reference proteome</keyword>
<dbReference type="FunFam" id="1.20.1510.10:FF:000006">
    <property type="entry name" value="Divalent cation efflux transporter"/>
    <property type="match status" value="1"/>
</dbReference>
<dbReference type="GO" id="GO:0008324">
    <property type="term" value="F:monoatomic cation transmembrane transporter activity"/>
    <property type="evidence" value="ECO:0007669"/>
    <property type="project" value="InterPro"/>
</dbReference>
<protein>
    <submittedName>
        <fullName evidence="12">Cation transporter</fullName>
    </submittedName>
</protein>
<evidence type="ECO:0000256" key="3">
    <source>
        <dbReference type="ARBA" id="ARBA00022448"/>
    </source>
</evidence>
<feature type="transmembrane region" description="Helical" evidence="9">
    <location>
        <begin position="20"/>
        <end position="39"/>
    </location>
</feature>
<accession>A0A1T2KRW1</accession>
<keyword evidence="4" id="KW-0410">Iron transport</keyword>
<dbReference type="SUPFAM" id="SSF160240">
    <property type="entry name" value="Cation efflux protein cytoplasmic domain-like"/>
    <property type="match status" value="1"/>
</dbReference>
<reference evidence="12 13" key="1">
    <citation type="submission" date="2016-11" db="EMBL/GenBank/DDBJ databases">
        <title>Mixed transmission modes and dynamic genome evolution in an obligate animal-bacterial symbiosis.</title>
        <authorList>
            <person name="Russell S.L."/>
            <person name="Corbett-Detig R.B."/>
            <person name="Cavanaugh C.M."/>
        </authorList>
    </citation>
    <scope>NUCLEOTIDE SEQUENCE [LARGE SCALE GENOMIC DNA]</scope>
    <source>
        <strain evidence="12">Se-Cadez</strain>
    </source>
</reference>
<dbReference type="Pfam" id="PF16916">
    <property type="entry name" value="ZT_dimer"/>
    <property type="match status" value="1"/>
</dbReference>
<evidence type="ECO:0000256" key="5">
    <source>
        <dbReference type="ARBA" id="ARBA00022692"/>
    </source>
</evidence>
<dbReference type="Proteomes" id="UP000190896">
    <property type="component" value="Unassembled WGS sequence"/>
</dbReference>
<comment type="caution">
    <text evidence="12">The sequence shown here is derived from an EMBL/GenBank/DDBJ whole genome shotgun (WGS) entry which is preliminary data.</text>
</comment>
<evidence type="ECO:0000313" key="13">
    <source>
        <dbReference type="Proteomes" id="UP000190896"/>
    </source>
</evidence>
<dbReference type="RefSeq" id="WP_078488099.1">
    <property type="nucleotide sequence ID" value="NZ_MPRJ01000091.1"/>
</dbReference>
<feature type="domain" description="Cation efflux protein transmembrane" evidence="10">
    <location>
        <begin position="20"/>
        <end position="213"/>
    </location>
</feature>
<dbReference type="EMBL" id="MPRJ01000091">
    <property type="protein sequence ID" value="OOZ35604.1"/>
    <property type="molecule type" value="Genomic_DNA"/>
</dbReference>
<dbReference type="InterPro" id="IPR036837">
    <property type="entry name" value="Cation_efflux_CTD_sf"/>
</dbReference>
<feature type="domain" description="Cation efflux protein cytoplasmic" evidence="11">
    <location>
        <begin position="217"/>
        <end position="295"/>
    </location>
</feature>
<comment type="subcellular location">
    <subcellularLocation>
        <location evidence="1">Membrane</location>
        <topology evidence="1">Multi-pass membrane protein</topology>
    </subcellularLocation>
</comment>
<dbReference type="InterPro" id="IPR027469">
    <property type="entry name" value="Cation_efflux_TMD_sf"/>
</dbReference>
<keyword evidence="5 9" id="KW-0812">Transmembrane</keyword>
<dbReference type="InterPro" id="IPR050291">
    <property type="entry name" value="CDF_Transporter"/>
</dbReference>
<dbReference type="GO" id="GO:0006826">
    <property type="term" value="P:iron ion transport"/>
    <property type="evidence" value="ECO:0007669"/>
    <property type="project" value="UniProtKB-KW"/>
</dbReference>
<keyword evidence="4" id="KW-0408">Iron</keyword>
<evidence type="ECO:0000259" key="10">
    <source>
        <dbReference type="Pfam" id="PF01545"/>
    </source>
</evidence>
<organism evidence="12 13">
    <name type="scientific">Solemya velesiana gill symbiont</name>
    <dbReference type="NCBI Taxonomy" id="1918948"/>
    <lineage>
        <taxon>Bacteria</taxon>
        <taxon>Pseudomonadati</taxon>
        <taxon>Pseudomonadota</taxon>
        <taxon>Gammaproteobacteria</taxon>
        <taxon>sulfur-oxidizing symbionts</taxon>
    </lineage>
</organism>
<evidence type="ECO:0000259" key="11">
    <source>
        <dbReference type="Pfam" id="PF16916"/>
    </source>
</evidence>
<proteinExistence type="inferred from homology"/>
<keyword evidence="6" id="KW-0406">Ion transport</keyword>
<name>A0A1T2KRW1_9GAMM</name>
<evidence type="ECO:0000313" key="12">
    <source>
        <dbReference type="EMBL" id="OOZ35604.1"/>
    </source>
</evidence>
<dbReference type="Gene3D" id="3.30.70.1350">
    <property type="entry name" value="Cation efflux protein, cytoplasmic domain"/>
    <property type="match status" value="1"/>
</dbReference>
<keyword evidence="3" id="KW-0813">Transport</keyword>
<evidence type="ECO:0000256" key="6">
    <source>
        <dbReference type="ARBA" id="ARBA00022906"/>
    </source>
</evidence>
<dbReference type="Gene3D" id="1.20.1510.10">
    <property type="entry name" value="Cation efflux protein transmembrane domain"/>
    <property type="match status" value="1"/>
</dbReference>
<dbReference type="PANTHER" id="PTHR43840:SF15">
    <property type="entry name" value="MITOCHONDRIAL METAL TRANSPORTER 1-RELATED"/>
    <property type="match status" value="1"/>
</dbReference>
<sequence length="386" mass="42496">MLEIDESSQERLQATQKVTVIGAALNFLLAIGKTLFGFIAQSHALIADGIHSLSDLLSDALVYFAAKHAHQAPDSDHPYGHGRFETAATMGLGIILLLVAVGIGWDAAHRLFEPDELLQPTTLAIYVAILSVAVKELLYHYTMHVAKRINSEMLRANAWHHRSDSVSSVVVVVGVGGTLAGLPYLDAIAAIGVGLMIAHVGWEIGWPAFQELVDAGLEEERVALIRKTIFDVGGVQEIHMLRTRKMGGQASVDVHVLVDPWLSVSEGHMISQMVMERLMEEIEEVVDVTVHIDPEDDEVAAPSKGLPLRNRAEEDLDSCWADIEQAGRRQRTILHYLDGKVDVDVYFDYADYQDPQQAKALQEALQSALGRKPEFGTIKVFFGRTH</sequence>
<keyword evidence="8 9" id="KW-0472">Membrane</keyword>
<evidence type="ECO:0000256" key="4">
    <source>
        <dbReference type="ARBA" id="ARBA00022496"/>
    </source>
</evidence>
<evidence type="ECO:0000256" key="8">
    <source>
        <dbReference type="ARBA" id="ARBA00023136"/>
    </source>
</evidence>
<dbReference type="GO" id="GO:0006829">
    <property type="term" value="P:zinc ion transport"/>
    <property type="evidence" value="ECO:0007669"/>
    <property type="project" value="UniProtKB-KW"/>
</dbReference>
<feature type="transmembrane region" description="Helical" evidence="9">
    <location>
        <begin position="117"/>
        <end position="138"/>
    </location>
</feature>
<evidence type="ECO:0000256" key="7">
    <source>
        <dbReference type="ARBA" id="ARBA00022989"/>
    </source>
</evidence>
<evidence type="ECO:0000256" key="1">
    <source>
        <dbReference type="ARBA" id="ARBA00004141"/>
    </source>
</evidence>
<dbReference type="AlphaFoldDB" id="A0A1T2KRW1"/>
<dbReference type="SUPFAM" id="SSF161111">
    <property type="entry name" value="Cation efflux protein transmembrane domain-like"/>
    <property type="match status" value="1"/>
</dbReference>
<dbReference type="InterPro" id="IPR002524">
    <property type="entry name" value="Cation_efflux"/>
</dbReference>
<keyword evidence="6" id="KW-0862">Zinc</keyword>
<keyword evidence="6" id="KW-0864">Zinc transport</keyword>
<dbReference type="NCBIfam" id="TIGR01297">
    <property type="entry name" value="CDF"/>
    <property type="match status" value="1"/>
</dbReference>
<evidence type="ECO:0000256" key="2">
    <source>
        <dbReference type="ARBA" id="ARBA00010212"/>
    </source>
</evidence>